<accession>A0A7R9B1B8</accession>
<dbReference type="SMART" id="SM00280">
    <property type="entry name" value="KAZAL"/>
    <property type="match status" value="2"/>
</dbReference>
<dbReference type="Pfam" id="PF00050">
    <property type="entry name" value="Kazal_1"/>
    <property type="match status" value="1"/>
</dbReference>
<dbReference type="EMBL" id="OC004383">
    <property type="protein sequence ID" value="CAD7264413.1"/>
    <property type="molecule type" value="Genomic_DNA"/>
</dbReference>
<sequence>MVLSIGQQELSFLYGNCETYNNITLFSGPVCGTDGKTYPNMVYVRCLNYLKPNIRLEIHHSGPCHSKDSICPYSPLYQPVCGTDYHTYANLEALTCRNVLTLNDKVGLYQEGECECKDPCWRAGMDEGVHNPVCASNGFTYSNIGQVMCLQSMDSAVELNTTRALANYATEVG</sequence>
<evidence type="ECO:0000256" key="3">
    <source>
        <dbReference type="ARBA" id="ARBA00023157"/>
    </source>
</evidence>
<dbReference type="PROSITE" id="PS51465">
    <property type="entry name" value="KAZAL_2"/>
    <property type="match status" value="1"/>
</dbReference>
<name>A0A7R9B1B8_TIMSH</name>
<dbReference type="GO" id="GO:0005576">
    <property type="term" value="C:extracellular region"/>
    <property type="evidence" value="ECO:0007669"/>
    <property type="project" value="UniProtKB-SubCell"/>
</dbReference>
<organism evidence="5">
    <name type="scientific">Timema shepardi</name>
    <name type="common">Walking stick</name>
    <dbReference type="NCBI Taxonomy" id="629360"/>
    <lineage>
        <taxon>Eukaryota</taxon>
        <taxon>Metazoa</taxon>
        <taxon>Ecdysozoa</taxon>
        <taxon>Arthropoda</taxon>
        <taxon>Hexapoda</taxon>
        <taxon>Insecta</taxon>
        <taxon>Pterygota</taxon>
        <taxon>Neoptera</taxon>
        <taxon>Polyneoptera</taxon>
        <taxon>Phasmatodea</taxon>
        <taxon>Timematodea</taxon>
        <taxon>Timematoidea</taxon>
        <taxon>Timematidae</taxon>
        <taxon>Timema</taxon>
    </lineage>
</organism>
<evidence type="ECO:0000256" key="1">
    <source>
        <dbReference type="ARBA" id="ARBA00004613"/>
    </source>
</evidence>
<comment type="subcellular location">
    <subcellularLocation>
        <location evidence="1">Secreted</location>
    </subcellularLocation>
</comment>
<proteinExistence type="predicted"/>
<dbReference type="InterPro" id="IPR036058">
    <property type="entry name" value="Kazal_dom_sf"/>
</dbReference>
<gene>
    <name evidence="5" type="ORF">TSIB3V08_LOCUS8464</name>
</gene>
<dbReference type="InterPro" id="IPR039932">
    <property type="entry name" value="Spink4-like"/>
</dbReference>
<evidence type="ECO:0000313" key="5">
    <source>
        <dbReference type="EMBL" id="CAD7264413.1"/>
    </source>
</evidence>
<keyword evidence="2" id="KW-0964">Secreted</keyword>
<dbReference type="CDD" id="cd00104">
    <property type="entry name" value="KAZAL_FS"/>
    <property type="match status" value="1"/>
</dbReference>
<protein>
    <recommendedName>
        <fullName evidence="4">Kazal-like domain-containing protein</fullName>
    </recommendedName>
</protein>
<dbReference type="AlphaFoldDB" id="A0A7R9B1B8"/>
<dbReference type="Gene3D" id="3.30.60.30">
    <property type="match status" value="3"/>
</dbReference>
<evidence type="ECO:0000256" key="2">
    <source>
        <dbReference type="ARBA" id="ARBA00022525"/>
    </source>
</evidence>
<dbReference type="PANTHER" id="PTHR21179">
    <property type="entry name" value="SERINE-TYPE ENDOPEPTIDASE INHIBITOR"/>
    <property type="match status" value="1"/>
</dbReference>
<dbReference type="SUPFAM" id="SSF100895">
    <property type="entry name" value="Kazal-type serine protease inhibitors"/>
    <property type="match status" value="3"/>
</dbReference>
<reference evidence="5" key="1">
    <citation type="submission" date="2020-11" db="EMBL/GenBank/DDBJ databases">
        <authorList>
            <person name="Tran Van P."/>
        </authorList>
    </citation>
    <scope>NUCLEOTIDE SEQUENCE</scope>
</reference>
<feature type="domain" description="Kazal-like" evidence="4">
    <location>
        <begin position="58"/>
        <end position="115"/>
    </location>
</feature>
<dbReference type="InterPro" id="IPR002350">
    <property type="entry name" value="Kazal_dom"/>
</dbReference>
<evidence type="ECO:0000259" key="4">
    <source>
        <dbReference type="PROSITE" id="PS51465"/>
    </source>
</evidence>
<dbReference type="Pfam" id="PF07648">
    <property type="entry name" value="Kazal_2"/>
    <property type="match status" value="2"/>
</dbReference>
<keyword evidence="3" id="KW-1015">Disulfide bond</keyword>
<dbReference type="GO" id="GO:0004867">
    <property type="term" value="F:serine-type endopeptidase inhibitor activity"/>
    <property type="evidence" value="ECO:0007669"/>
    <property type="project" value="InterPro"/>
</dbReference>
<dbReference type="PANTHER" id="PTHR21179:SF0">
    <property type="entry name" value="SERINE PROTEASE INHIBITOR KAZAL-TYPE 4"/>
    <property type="match status" value="1"/>
</dbReference>